<keyword evidence="13" id="KW-1133">Transmembrane helix</keyword>
<dbReference type="Gene3D" id="3.30.565.10">
    <property type="entry name" value="Histidine kinase-like ATPase, C-terminal domain"/>
    <property type="match status" value="1"/>
</dbReference>
<evidence type="ECO:0000259" key="15">
    <source>
        <dbReference type="PROSITE" id="PS01124"/>
    </source>
</evidence>
<dbReference type="SUPFAM" id="SSF47384">
    <property type="entry name" value="Homodimeric domain of signal transducing histidine kinase"/>
    <property type="match status" value="1"/>
</dbReference>
<dbReference type="GO" id="GO:0003700">
    <property type="term" value="F:DNA-binding transcription factor activity"/>
    <property type="evidence" value="ECO:0007669"/>
    <property type="project" value="InterPro"/>
</dbReference>
<dbReference type="GO" id="GO:0043565">
    <property type="term" value="F:sequence-specific DNA binding"/>
    <property type="evidence" value="ECO:0007669"/>
    <property type="project" value="InterPro"/>
</dbReference>
<dbReference type="FunFam" id="3.30.565.10:FF:000037">
    <property type="entry name" value="Hybrid sensor histidine kinase/response regulator"/>
    <property type="match status" value="1"/>
</dbReference>
<dbReference type="PANTHER" id="PTHR43547:SF2">
    <property type="entry name" value="HYBRID SIGNAL TRANSDUCTION HISTIDINE KINASE C"/>
    <property type="match status" value="1"/>
</dbReference>
<feature type="signal peptide" evidence="14">
    <location>
        <begin position="1"/>
        <end position="26"/>
    </location>
</feature>
<keyword evidence="4" id="KW-0808">Transferase</keyword>
<dbReference type="SUPFAM" id="SSF55874">
    <property type="entry name" value="ATPase domain of HSP90 chaperone/DNA topoisomerase II/histidine kinase"/>
    <property type="match status" value="1"/>
</dbReference>
<dbReference type="PROSITE" id="PS00041">
    <property type="entry name" value="HTH_ARAC_FAMILY_1"/>
    <property type="match status" value="1"/>
</dbReference>
<dbReference type="InterPro" id="IPR015943">
    <property type="entry name" value="WD40/YVTN_repeat-like_dom_sf"/>
</dbReference>
<evidence type="ECO:0000313" key="18">
    <source>
        <dbReference type="EMBL" id="TLV01452.1"/>
    </source>
</evidence>
<evidence type="ECO:0000256" key="8">
    <source>
        <dbReference type="ARBA" id="ARBA00023012"/>
    </source>
</evidence>
<dbReference type="SUPFAM" id="SSF52172">
    <property type="entry name" value="CheY-like"/>
    <property type="match status" value="1"/>
</dbReference>
<dbReference type="InterPro" id="IPR011123">
    <property type="entry name" value="Y_Y_Y"/>
</dbReference>
<dbReference type="SUPFAM" id="SSF50998">
    <property type="entry name" value="Quinoprotein alcohol dehydrogenase-like"/>
    <property type="match status" value="1"/>
</dbReference>
<evidence type="ECO:0000256" key="1">
    <source>
        <dbReference type="ARBA" id="ARBA00000085"/>
    </source>
</evidence>
<dbReference type="InterPro" id="IPR003594">
    <property type="entry name" value="HATPase_dom"/>
</dbReference>
<dbReference type="Pfam" id="PF02518">
    <property type="entry name" value="HATPase_c"/>
    <property type="match status" value="1"/>
</dbReference>
<keyword evidence="11" id="KW-0804">Transcription</keyword>
<dbReference type="PROSITE" id="PS01124">
    <property type="entry name" value="HTH_ARAC_FAMILY_2"/>
    <property type="match status" value="1"/>
</dbReference>
<dbReference type="Gene3D" id="2.130.10.10">
    <property type="entry name" value="YVTN repeat-like/Quinoprotein amine dehydrogenase"/>
    <property type="match status" value="2"/>
</dbReference>
<keyword evidence="8" id="KW-0902">Two-component regulatory system</keyword>
<keyword evidence="14" id="KW-0732">Signal</keyword>
<evidence type="ECO:0000256" key="11">
    <source>
        <dbReference type="ARBA" id="ARBA00023163"/>
    </source>
</evidence>
<dbReference type="EMBL" id="VCEJ01000004">
    <property type="protein sequence ID" value="TLV01452.1"/>
    <property type="molecule type" value="Genomic_DNA"/>
</dbReference>
<name>A0A5R9KYQ9_9BACT</name>
<dbReference type="InterPro" id="IPR009057">
    <property type="entry name" value="Homeodomain-like_sf"/>
</dbReference>
<feature type="domain" description="HTH araC/xylS-type" evidence="15">
    <location>
        <begin position="1257"/>
        <end position="1357"/>
    </location>
</feature>
<dbReference type="InterPro" id="IPR011006">
    <property type="entry name" value="CheY-like_superfamily"/>
</dbReference>
<dbReference type="InterPro" id="IPR011047">
    <property type="entry name" value="Quinoprotein_ADH-like_sf"/>
</dbReference>
<evidence type="ECO:0000256" key="7">
    <source>
        <dbReference type="ARBA" id="ARBA00022840"/>
    </source>
</evidence>
<accession>A0A5R9KYQ9</accession>
<dbReference type="PROSITE" id="PS50110">
    <property type="entry name" value="RESPONSE_REGULATORY"/>
    <property type="match status" value="1"/>
</dbReference>
<evidence type="ECO:0000313" key="19">
    <source>
        <dbReference type="Proteomes" id="UP000306402"/>
    </source>
</evidence>
<evidence type="ECO:0000256" key="5">
    <source>
        <dbReference type="ARBA" id="ARBA00022741"/>
    </source>
</evidence>
<dbReference type="SMART" id="SM00448">
    <property type="entry name" value="REC"/>
    <property type="match status" value="1"/>
</dbReference>
<feature type="domain" description="Histidine kinase" evidence="16">
    <location>
        <begin position="854"/>
        <end position="1073"/>
    </location>
</feature>
<dbReference type="Proteomes" id="UP000306402">
    <property type="component" value="Unassembled WGS sequence"/>
</dbReference>
<dbReference type="PANTHER" id="PTHR43547">
    <property type="entry name" value="TWO-COMPONENT HISTIDINE KINASE"/>
    <property type="match status" value="1"/>
</dbReference>
<sequence length="1364" mass="152765">MRSASLKYLFVFLNVFLFALPGNCQADGNDPQLNFTAITSMDGLSSNTVHTILKDRYGLVWFGTDDGLNKYDGTEFTIYRHDRANPTSLASNDISSLHEDKAGRIWVGTIQGSLHLYDRKKDAFKRILVNESVTAVTSDHTGQLWVATTTGLVLVDPLTFRLTRLSQRTGVPNQIRNELVQSLFDDGAGRMWIGTEIGLFLCDLKTKQFTRVQYEQNAASGNANQVKTITGDKTGHIWVGTFSGLYKFATDGSLLQTFRYQANDEHSISSDMVYAVAAENRETLWICTDGGLDLMHMETGKVTRYAPDTRTPFTLTNKSVRSILIDRQGIFWLGTYKGGVNKFDKNLTIFALKRSNPYDPHGLSAPFVTSFAEKKNGDLFVGTDGGGLNLYHHETNLFTKIPVVPKNKQACSGLAIMSMELAGDKLWIGSFQNGLFALDVNSGQYQQFTQGENSASLNNNDIFSLMTDRQGKLWIGTNGGGVNVFDPGTQQFERYFEGSTPLARRMIPLNGYIRGLLQDKNGQIWIGSHGTGLVIFDPIKRKSIHFDKLNSTLPGNNVLALLEDSHGNIWAGTGGEGLAKFDAKTRRFVVFDQKAGLASGVINKILEDAEGRIWVSTDRGVSYLDQTTKRFINYSQYNGLQNNTFILGAGIRTHDNLLYFGGIQGFNYLDTRELRQNSHRMPVVLKELRVGNKSITPADSTVLDEHISIAKSIHLDYKQNFTLSYAALNYSDPTQTVYRYRLNGFDAEWHDAGASKTAGYTNLNPGTYEFEVQAKNQSGDWGSHGTSVEIVVKPPFYMTIYAYIFYGLALFGLLFLIRHRGIQKLKNKFRQEELERETERKRELDAMKIKFLTNLSHEFRTPISLILAPLDQLLSRPVPAENTPHLQGIKRNARRLLNLVDQLLDFKNLQEHESKLETTQGEIVSFIQETSESFRYLSQTKGVEYIFESAVGNLDMEFDQNKIERIVLNLLSNAFKHTPRGGKVTLALSQTERDGHSFYIQVSDTGVGIPLDKQEKIFERFFQNDSSAAILNQGSGVGLSIVKEFVQMHGGSIRVESAPGEGSTFTVALPCHISAATSEKEPTIFDHYKMQETAVAQAPETTPAAEPSADILIIEDNDEFRHYLKSSLECYYKVIEATNGNEGWQKALSQHPQIIISDIAMPEMDGTELSRKIKADKRTAHIPIILLTASTGEEHELRGLSSGANDYLTKPFNFDILNAKINNLLLLNRLLKTTYSKQIDIVRPEPQMVSGNEKLLKEILAYIDENLTNSAQLSVEKMSKQLGMSRGTLYNRVLEITGQTPIEFIRTIKLEKAAILLEKSDLNVSQISYSTGFATPNYFAKSFKAKFNMLPSEYMHAKRNQQLV</sequence>
<dbReference type="CDD" id="cd16922">
    <property type="entry name" value="HATPase_EvgS-ArcB-TorS-like"/>
    <property type="match status" value="1"/>
</dbReference>
<dbReference type="Gene3D" id="2.60.40.10">
    <property type="entry name" value="Immunoglobulins"/>
    <property type="match status" value="1"/>
</dbReference>
<evidence type="ECO:0000256" key="14">
    <source>
        <dbReference type="SAM" id="SignalP"/>
    </source>
</evidence>
<dbReference type="EC" id="2.7.13.3" evidence="2"/>
<evidence type="ECO:0000256" key="13">
    <source>
        <dbReference type="SAM" id="Phobius"/>
    </source>
</evidence>
<dbReference type="InterPro" id="IPR013783">
    <property type="entry name" value="Ig-like_fold"/>
</dbReference>
<evidence type="ECO:0000256" key="3">
    <source>
        <dbReference type="ARBA" id="ARBA00022553"/>
    </source>
</evidence>
<feature type="transmembrane region" description="Helical" evidence="13">
    <location>
        <begin position="796"/>
        <end position="817"/>
    </location>
</feature>
<keyword evidence="7" id="KW-0067">ATP-binding</keyword>
<dbReference type="Pfam" id="PF07494">
    <property type="entry name" value="Reg_prop"/>
    <property type="match status" value="7"/>
</dbReference>
<evidence type="ECO:0000259" key="16">
    <source>
        <dbReference type="PROSITE" id="PS50109"/>
    </source>
</evidence>
<dbReference type="InterPro" id="IPR018060">
    <property type="entry name" value="HTH_AraC"/>
</dbReference>
<evidence type="ECO:0000256" key="6">
    <source>
        <dbReference type="ARBA" id="ARBA00022777"/>
    </source>
</evidence>
<dbReference type="Pfam" id="PF00072">
    <property type="entry name" value="Response_reg"/>
    <property type="match status" value="1"/>
</dbReference>
<dbReference type="InterPro" id="IPR004358">
    <property type="entry name" value="Sig_transdc_His_kin-like_C"/>
</dbReference>
<dbReference type="SMART" id="SM00388">
    <property type="entry name" value="HisKA"/>
    <property type="match status" value="1"/>
</dbReference>
<reference evidence="18 19" key="1">
    <citation type="submission" date="2019-05" db="EMBL/GenBank/DDBJ databases">
        <authorList>
            <person name="Qu J.-H."/>
        </authorList>
    </citation>
    <scope>NUCLEOTIDE SEQUENCE [LARGE SCALE GENOMIC DNA]</scope>
    <source>
        <strain evidence="18 19">T17</strain>
    </source>
</reference>
<dbReference type="OrthoDB" id="9797097at2"/>
<dbReference type="Pfam" id="PF07495">
    <property type="entry name" value="Y_Y_Y"/>
    <property type="match status" value="1"/>
</dbReference>
<comment type="catalytic activity">
    <reaction evidence="1">
        <text>ATP + protein L-histidine = ADP + protein N-phospho-L-histidine.</text>
        <dbReference type="EC" id="2.7.13.3"/>
    </reaction>
</comment>
<dbReference type="InterPro" id="IPR005467">
    <property type="entry name" value="His_kinase_dom"/>
</dbReference>
<dbReference type="Gene3D" id="3.40.50.2300">
    <property type="match status" value="1"/>
</dbReference>
<dbReference type="InterPro" id="IPR003661">
    <property type="entry name" value="HisK_dim/P_dom"/>
</dbReference>
<keyword evidence="19" id="KW-1185">Reference proteome</keyword>
<dbReference type="CDD" id="cd00082">
    <property type="entry name" value="HisKA"/>
    <property type="match status" value="1"/>
</dbReference>
<dbReference type="Gene3D" id="1.10.10.60">
    <property type="entry name" value="Homeodomain-like"/>
    <property type="match status" value="1"/>
</dbReference>
<comment type="caution">
    <text evidence="18">The sequence shown here is derived from an EMBL/GenBank/DDBJ whole genome shotgun (WGS) entry which is preliminary data.</text>
</comment>
<evidence type="ECO:0000256" key="4">
    <source>
        <dbReference type="ARBA" id="ARBA00022679"/>
    </source>
</evidence>
<dbReference type="InterPro" id="IPR018062">
    <property type="entry name" value="HTH_AraC-typ_CS"/>
</dbReference>
<dbReference type="InterPro" id="IPR001789">
    <property type="entry name" value="Sig_transdc_resp-reg_receiver"/>
</dbReference>
<dbReference type="RefSeq" id="WP_138366823.1">
    <property type="nucleotide sequence ID" value="NZ_VCEJ01000004.1"/>
</dbReference>
<keyword evidence="13" id="KW-0812">Transmembrane</keyword>
<organism evidence="18 19">
    <name type="scientific">Dyadobacter luticola</name>
    <dbReference type="NCBI Taxonomy" id="1979387"/>
    <lineage>
        <taxon>Bacteria</taxon>
        <taxon>Pseudomonadati</taxon>
        <taxon>Bacteroidota</taxon>
        <taxon>Cytophagia</taxon>
        <taxon>Cytophagales</taxon>
        <taxon>Spirosomataceae</taxon>
        <taxon>Dyadobacter</taxon>
    </lineage>
</organism>
<feature type="chain" id="PRO_5024288103" description="histidine kinase" evidence="14">
    <location>
        <begin position="27"/>
        <end position="1364"/>
    </location>
</feature>
<protein>
    <recommendedName>
        <fullName evidence="2">histidine kinase</fullName>
        <ecNumber evidence="2">2.7.13.3</ecNumber>
    </recommendedName>
</protein>
<dbReference type="SMART" id="SM00342">
    <property type="entry name" value="HTH_ARAC"/>
    <property type="match status" value="1"/>
</dbReference>
<dbReference type="PRINTS" id="PR00344">
    <property type="entry name" value="BCTRLSENSOR"/>
</dbReference>
<keyword evidence="6" id="KW-0418">Kinase</keyword>
<dbReference type="SUPFAM" id="SSF46689">
    <property type="entry name" value="Homeodomain-like"/>
    <property type="match status" value="1"/>
</dbReference>
<feature type="modified residue" description="4-aspartylphosphate" evidence="12">
    <location>
        <position position="1158"/>
    </location>
</feature>
<dbReference type="SUPFAM" id="SSF63829">
    <property type="entry name" value="Calcium-dependent phosphotriesterase"/>
    <property type="match status" value="1"/>
</dbReference>
<dbReference type="GO" id="GO:0000155">
    <property type="term" value="F:phosphorelay sensor kinase activity"/>
    <property type="evidence" value="ECO:0007669"/>
    <property type="project" value="InterPro"/>
</dbReference>
<dbReference type="Pfam" id="PF00512">
    <property type="entry name" value="HisKA"/>
    <property type="match status" value="1"/>
</dbReference>
<evidence type="ECO:0000259" key="17">
    <source>
        <dbReference type="PROSITE" id="PS50110"/>
    </source>
</evidence>
<dbReference type="InterPro" id="IPR036890">
    <property type="entry name" value="HATPase_C_sf"/>
</dbReference>
<dbReference type="InterPro" id="IPR011110">
    <property type="entry name" value="Reg_prop"/>
</dbReference>
<dbReference type="InterPro" id="IPR036097">
    <property type="entry name" value="HisK_dim/P_sf"/>
</dbReference>
<dbReference type="Pfam" id="PF12833">
    <property type="entry name" value="HTH_18"/>
    <property type="match status" value="1"/>
</dbReference>
<dbReference type="SMART" id="SM00387">
    <property type="entry name" value="HATPase_c"/>
    <property type="match status" value="1"/>
</dbReference>
<evidence type="ECO:0000256" key="12">
    <source>
        <dbReference type="PROSITE-ProRule" id="PRU00169"/>
    </source>
</evidence>
<keyword evidence="3 12" id="KW-0597">Phosphoprotein</keyword>
<evidence type="ECO:0000256" key="10">
    <source>
        <dbReference type="ARBA" id="ARBA00023125"/>
    </source>
</evidence>
<proteinExistence type="predicted"/>
<keyword evidence="9" id="KW-0805">Transcription regulation</keyword>
<dbReference type="GO" id="GO:0005524">
    <property type="term" value="F:ATP binding"/>
    <property type="evidence" value="ECO:0007669"/>
    <property type="project" value="UniProtKB-KW"/>
</dbReference>
<keyword evidence="5" id="KW-0547">Nucleotide-binding</keyword>
<keyword evidence="13" id="KW-0472">Membrane</keyword>
<gene>
    <name evidence="18" type="ORF">FEN17_18660</name>
</gene>
<dbReference type="PROSITE" id="PS50109">
    <property type="entry name" value="HIS_KIN"/>
    <property type="match status" value="1"/>
</dbReference>
<evidence type="ECO:0000256" key="9">
    <source>
        <dbReference type="ARBA" id="ARBA00023015"/>
    </source>
</evidence>
<feature type="domain" description="Response regulatory" evidence="17">
    <location>
        <begin position="1110"/>
        <end position="1225"/>
    </location>
</feature>
<evidence type="ECO:0000256" key="2">
    <source>
        <dbReference type="ARBA" id="ARBA00012438"/>
    </source>
</evidence>
<keyword evidence="10" id="KW-0238">DNA-binding</keyword>
<dbReference type="Gene3D" id="1.10.287.130">
    <property type="match status" value="1"/>
</dbReference>